<sequence>MINENLANFIRPKILDDILGQNHIKDLLKKVASKKLYNSFLFFGPSGVGKTSCALALAKEMQLSYGYFNASIGTKAELTDLLANNKILIIDEIHRLNKDKQEILLSYLEFDKIIVYATTTENPFFKVVPAIRSRMQILEFFKLEISEIVKGLRNIIQNHFKELKISDHKLELLANYSAGDYRSSINNLQMLAFLKNDLDEVTEKDLKTIIPNINFYSDQNSNEHYNNLSAFHKSMRGSDVNAALYYGFLILHTGDFDGLFRRMLAVSYEDIGLANPQISQRTLTAINIFERLGPAEGELAIATSIIDLALSPKSNSTYLAKQKVKEVISAGKIYKIPNHLKDAHYKSASKLGYGKDYKYPHNYENHWVNQFYLPIELKDEIFYVPSNNKYEKEAQKYWNKVKNLKE</sequence>
<dbReference type="InterPro" id="IPR008824">
    <property type="entry name" value="RuvB-like_N"/>
</dbReference>
<evidence type="ECO:0000313" key="5">
    <source>
        <dbReference type="Proteomes" id="UP000289506"/>
    </source>
</evidence>
<evidence type="ECO:0000313" key="4">
    <source>
        <dbReference type="EMBL" id="VEU64784.1"/>
    </source>
</evidence>
<dbReference type="GO" id="GO:0006310">
    <property type="term" value="P:DNA recombination"/>
    <property type="evidence" value="ECO:0007669"/>
    <property type="project" value="InterPro"/>
</dbReference>
<dbReference type="GO" id="GO:0000731">
    <property type="term" value="P:DNA synthesis involved in DNA repair"/>
    <property type="evidence" value="ECO:0007669"/>
    <property type="project" value="TreeGrafter"/>
</dbReference>
<dbReference type="GO" id="GO:0009378">
    <property type="term" value="F:four-way junction helicase activity"/>
    <property type="evidence" value="ECO:0007669"/>
    <property type="project" value="InterPro"/>
</dbReference>
<dbReference type="Gene3D" id="1.20.272.10">
    <property type="match status" value="1"/>
</dbReference>
<reference evidence="4 5" key="1">
    <citation type="submission" date="2019-01" db="EMBL/GenBank/DDBJ databases">
        <authorList>
            <consortium name="Pathogen Informatics"/>
        </authorList>
    </citation>
    <scope>NUCLEOTIDE SEQUENCE [LARGE SCALE GENOMIC DNA]</scope>
    <source>
        <strain evidence="4 5">NCTC10142</strain>
        <plasmid evidence="5">13</plasmid>
    </source>
</reference>
<name>A0A449AIE4_9BACT</name>
<dbReference type="CDD" id="cd00009">
    <property type="entry name" value="AAA"/>
    <property type="match status" value="1"/>
</dbReference>
<dbReference type="SUPFAM" id="SSF48019">
    <property type="entry name" value="post-AAA+ oligomerization domain-like"/>
    <property type="match status" value="1"/>
</dbReference>
<dbReference type="GO" id="GO:0017116">
    <property type="term" value="F:single-stranded DNA helicase activity"/>
    <property type="evidence" value="ECO:0007669"/>
    <property type="project" value="TreeGrafter"/>
</dbReference>
<dbReference type="Pfam" id="PF16193">
    <property type="entry name" value="AAA_assoc_2"/>
    <property type="match status" value="1"/>
</dbReference>
<dbReference type="PANTHER" id="PTHR13779:SF7">
    <property type="entry name" value="ATPASE WRNIP1"/>
    <property type="match status" value="1"/>
</dbReference>
<keyword evidence="2" id="KW-0067">ATP-binding</keyword>
<dbReference type="SUPFAM" id="SSF52540">
    <property type="entry name" value="P-loop containing nucleoside triphosphate hydrolases"/>
    <property type="match status" value="1"/>
</dbReference>
<dbReference type="Proteomes" id="UP000289506">
    <property type="component" value="Plasmid 13"/>
</dbReference>
<protein>
    <submittedName>
        <fullName evidence="4">ATPase</fullName>
    </submittedName>
</protein>
<dbReference type="InterPro" id="IPR021886">
    <property type="entry name" value="MgsA_C"/>
</dbReference>
<accession>A0A449AIE4</accession>
<geneLocation type="plasmid" evidence="4 5">
    <name>13</name>
</geneLocation>
<evidence type="ECO:0000259" key="3">
    <source>
        <dbReference type="SMART" id="SM00382"/>
    </source>
</evidence>
<dbReference type="Pfam" id="PF12002">
    <property type="entry name" value="MgsA_C"/>
    <property type="match status" value="1"/>
</dbReference>
<dbReference type="Gene3D" id="1.10.3710.10">
    <property type="entry name" value="DNA polymerase III clamp loader subunits, C-terminal domain"/>
    <property type="match status" value="1"/>
</dbReference>
<dbReference type="SMART" id="SM00382">
    <property type="entry name" value="AAA"/>
    <property type="match status" value="1"/>
</dbReference>
<feature type="domain" description="AAA+ ATPase" evidence="3">
    <location>
        <begin position="36"/>
        <end position="143"/>
    </location>
</feature>
<dbReference type="InterPro" id="IPR008921">
    <property type="entry name" value="DNA_pol3_clamp-load_cplx_C"/>
</dbReference>
<organism evidence="4 5">
    <name type="scientific">Mycoplasmopsis cynos</name>
    <dbReference type="NCBI Taxonomy" id="171284"/>
    <lineage>
        <taxon>Bacteria</taxon>
        <taxon>Bacillati</taxon>
        <taxon>Mycoplasmatota</taxon>
        <taxon>Mycoplasmoidales</taxon>
        <taxon>Metamycoplasmataceae</taxon>
        <taxon>Mycoplasmopsis</taxon>
    </lineage>
</organism>
<dbReference type="Gene3D" id="1.10.8.60">
    <property type="match status" value="1"/>
</dbReference>
<dbReference type="GO" id="GO:0003677">
    <property type="term" value="F:DNA binding"/>
    <property type="evidence" value="ECO:0007669"/>
    <property type="project" value="InterPro"/>
</dbReference>
<dbReference type="GO" id="GO:0006261">
    <property type="term" value="P:DNA-templated DNA replication"/>
    <property type="evidence" value="ECO:0007669"/>
    <property type="project" value="TreeGrafter"/>
</dbReference>
<dbReference type="PANTHER" id="PTHR13779">
    <property type="entry name" value="WERNER HELICASE-INTERACTING PROTEIN 1 FAMILY MEMBER"/>
    <property type="match status" value="1"/>
</dbReference>
<evidence type="ECO:0000256" key="2">
    <source>
        <dbReference type="ARBA" id="ARBA00022840"/>
    </source>
</evidence>
<dbReference type="GO" id="GO:0005524">
    <property type="term" value="F:ATP binding"/>
    <property type="evidence" value="ECO:0007669"/>
    <property type="project" value="UniProtKB-KW"/>
</dbReference>
<dbReference type="Gene3D" id="3.40.50.300">
    <property type="entry name" value="P-loop containing nucleotide triphosphate hydrolases"/>
    <property type="match status" value="1"/>
</dbReference>
<dbReference type="InterPro" id="IPR051314">
    <property type="entry name" value="AAA_ATPase_RarA/MGS1/WRNIP1"/>
</dbReference>
<dbReference type="EMBL" id="LR214986">
    <property type="protein sequence ID" value="VEU64784.1"/>
    <property type="molecule type" value="Genomic_DNA"/>
</dbReference>
<dbReference type="InterPro" id="IPR003593">
    <property type="entry name" value="AAA+_ATPase"/>
</dbReference>
<keyword evidence="4" id="KW-0614">Plasmid</keyword>
<evidence type="ECO:0000256" key="1">
    <source>
        <dbReference type="ARBA" id="ARBA00022741"/>
    </source>
</evidence>
<dbReference type="Pfam" id="PF05496">
    <property type="entry name" value="RuvB_N"/>
    <property type="match status" value="1"/>
</dbReference>
<proteinExistence type="predicted"/>
<dbReference type="GO" id="GO:0008047">
    <property type="term" value="F:enzyme activator activity"/>
    <property type="evidence" value="ECO:0007669"/>
    <property type="project" value="TreeGrafter"/>
</dbReference>
<dbReference type="InterPro" id="IPR027417">
    <property type="entry name" value="P-loop_NTPase"/>
</dbReference>
<dbReference type="RefSeq" id="WP_129720648.1">
    <property type="nucleotide sequence ID" value="NZ_LR214986.1"/>
</dbReference>
<dbReference type="AlphaFoldDB" id="A0A449AIE4"/>
<gene>
    <name evidence="4" type="primary">mgs1</name>
    <name evidence="4" type="ORF">NCTC10142_00544</name>
</gene>
<dbReference type="InterPro" id="IPR032423">
    <property type="entry name" value="AAA_assoc_2"/>
</dbReference>
<keyword evidence="1" id="KW-0547">Nucleotide-binding</keyword>